<sequence length="69" mass="8014">MNTDQFHNSPYDYFACSRAWKRKLKGKQNSIEADRDLVREYLQSGGSITKLPDGHAVDYYLTDHSAKFQ</sequence>
<protein>
    <submittedName>
        <fullName evidence="1">Uncharacterized protein</fullName>
    </submittedName>
</protein>
<dbReference type="EMBL" id="WBVY01000007">
    <property type="protein sequence ID" value="KAB2655163.1"/>
    <property type="molecule type" value="Genomic_DNA"/>
</dbReference>
<dbReference type="RefSeq" id="WP_151648450.1">
    <property type="nucleotide sequence ID" value="NZ_WBVY01000007.1"/>
</dbReference>
<gene>
    <name evidence="1" type="ORF">F9K94_21670</name>
</gene>
<reference evidence="1 2" key="1">
    <citation type="submission" date="2019-09" db="EMBL/GenBank/DDBJ databases">
        <title>Taxonomic organization of the family Brucellaceae based on a phylogenomic approach.</title>
        <authorList>
            <person name="Leclercq S."/>
            <person name="Cloeckaert A."/>
            <person name="Zygmunt M.S."/>
        </authorList>
    </citation>
    <scope>NUCLEOTIDE SEQUENCE [LARGE SCALE GENOMIC DNA]</scope>
    <source>
        <strain evidence="1 2">TA93</strain>
    </source>
</reference>
<accession>A0A7V8B0T0</accession>
<organism evidence="1 2">
    <name type="scientific">Brucella tritici</name>
    <dbReference type="NCBI Taxonomy" id="94626"/>
    <lineage>
        <taxon>Bacteria</taxon>
        <taxon>Pseudomonadati</taxon>
        <taxon>Pseudomonadota</taxon>
        <taxon>Alphaproteobacteria</taxon>
        <taxon>Hyphomicrobiales</taxon>
        <taxon>Brucellaceae</taxon>
        <taxon>Brucella/Ochrobactrum group</taxon>
        <taxon>Brucella</taxon>
    </lineage>
</organism>
<proteinExistence type="predicted"/>
<name>A0A7V8B0T0_9HYPH</name>
<evidence type="ECO:0000313" key="1">
    <source>
        <dbReference type="EMBL" id="KAB2655163.1"/>
    </source>
</evidence>
<dbReference type="AlphaFoldDB" id="A0A7V8B0T0"/>
<evidence type="ECO:0000313" key="2">
    <source>
        <dbReference type="Proteomes" id="UP000460650"/>
    </source>
</evidence>
<comment type="caution">
    <text evidence="1">The sequence shown here is derived from an EMBL/GenBank/DDBJ whole genome shotgun (WGS) entry which is preliminary data.</text>
</comment>
<dbReference type="Proteomes" id="UP000460650">
    <property type="component" value="Unassembled WGS sequence"/>
</dbReference>